<comment type="caution">
    <text evidence="2">The sequence shown here is derived from an EMBL/GenBank/DDBJ whole genome shotgun (WGS) entry which is preliminary data.</text>
</comment>
<keyword evidence="1" id="KW-0812">Transmembrane</keyword>
<feature type="transmembrane region" description="Helical" evidence="1">
    <location>
        <begin position="20"/>
        <end position="45"/>
    </location>
</feature>
<organism evidence="2 3">
    <name type="scientific">Daphnia magna</name>
    <dbReference type="NCBI Taxonomy" id="35525"/>
    <lineage>
        <taxon>Eukaryota</taxon>
        <taxon>Metazoa</taxon>
        <taxon>Ecdysozoa</taxon>
        <taxon>Arthropoda</taxon>
        <taxon>Crustacea</taxon>
        <taxon>Branchiopoda</taxon>
        <taxon>Diplostraca</taxon>
        <taxon>Cladocera</taxon>
        <taxon>Anomopoda</taxon>
        <taxon>Daphniidae</taxon>
        <taxon>Daphnia</taxon>
    </lineage>
</organism>
<dbReference type="AlphaFoldDB" id="A0A164JNL2"/>
<dbReference type="EMBL" id="LRGB01004205">
    <property type="protein sequence ID" value="KZS02510.1"/>
    <property type="molecule type" value="Genomic_DNA"/>
</dbReference>
<reference evidence="2 3" key="1">
    <citation type="submission" date="2016-03" db="EMBL/GenBank/DDBJ databases">
        <title>EvidentialGene: Evidence-directed Construction of Genes on Genomes.</title>
        <authorList>
            <person name="Gilbert D.G."/>
            <person name="Choi J.-H."/>
            <person name="Mockaitis K."/>
            <person name="Colbourne J."/>
            <person name="Pfrender M."/>
        </authorList>
    </citation>
    <scope>NUCLEOTIDE SEQUENCE [LARGE SCALE GENOMIC DNA]</scope>
    <source>
        <strain evidence="2 3">Xinb3</strain>
        <tissue evidence="2">Complete organism</tissue>
    </source>
</reference>
<gene>
    <name evidence="2" type="ORF">APZ42_000427</name>
</gene>
<proteinExistence type="predicted"/>
<evidence type="ECO:0000313" key="2">
    <source>
        <dbReference type="EMBL" id="KZS02510.1"/>
    </source>
</evidence>
<name>A0A164JNL2_9CRUS</name>
<accession>A0A164JNL2</accession>
<keyword evidence="1" id="KW-1133">Transmembrane helix</keyword>
<keyword evidence="1" id="KW-0472">Membrane</keyword>
<sequence length="82" mass="9285">MHLYTTRLKVKKGWVYNNFYFYHKLLSAGKVAFVTTFLLGGAAVARRSCCGLLHSTNEKGWNSKDGERFDTTNSNTFEEAKG</sequence>
<dbReference type="Proteomes" id="UP000076858">
    <property type="component" value="Unassembled WGS sequence"/>
</dbReference>
<protein>
    <submittedName>
        <fullName evidence="2">Uncharacterized protein</fullName>
    </submittedName>
</protein>
<evidence type="ECO:0000313" key="3">
    <source>
        <dbReference type="Proteomes" id="UP000076858"/>
    </source>
</evidence>
<evidence type="ECO:0000256" key="1">
    <source>
        <dbReference type="SAM" id="Phobius"/>
    </source>
</evidence>
<keyword evidence="3" id="KW-1185">Reference proteome</keyword>